<dbReference type="Proteomes" id="UP000178912">
    <property type="component" value="Unassembled WGS sequence"/>
</dbReference>
<accession>A0A1E1KVB7</accession>
<organism evidence="2 3">
    <name type="scientific">Rhynchosporium agropyri</name>
    <dbReference type="NCBI Taxonomy" id="914238"/>
    <lineage>
        <taxon>Eukaryota</taxon>
        <taxon>Fungi</taxon>
        <taxon>Dikarya</taxon>
        <taxon>Ascomycota</taxon>
        <taxon>Pezizomycotina</taxon>
        <taxon>Leotiomycetes</taxon>
        <taxon>Helotiales</taxon>
        <taxon>Ploettnerulaceae</taxon>
        <taxon>Rhynchosporium</taxon>
    </lineage>
</organism>
<name>A0A1E1KVB7_9HELO</name>
<keyword evidence="3" id="KW-1185">Reference proteome</keyword>
<dbReference type="AlphaFoldDB" id="A0A1E1KVB7"/>
<evidence type="ECO:0000256" key="1">
    <source>
        <dbReference type="SAM" id="MobiDB-lite"/>
    </source>
</evidence>
<gene>
    <name evidence="2" type="ORF">RAG0_09417</name>
</gene>
<feature type="region of interest" description="Disordered" evidence="1">
    <location>
        <begin position="70"/>
        <end position="90"/>
    </location>
</feature>
<evidence type="ECO:0000313" key="2">
    <source>
        <dbReference type="EMBL" id="CZT02084.1"/>
    </source>
</evidence>
<sequence>MGEKNGTEQLAVTFGEDDIEMVAEVGEEKKDGKDVDSEEQRLIHDSADFPDLKEDGSDDCLFIDDLDLEPGMDNGCGPPELQATDDEDEKLLPSQPREKRRIDIEYGIGCNVMHRRPDFRNLLPRLLLQGSRVCVVGCGPPEMNIDLGNAVAVCQTRVLRRWVREVRLRTEAFGL</sequence>
<dbReference type="EMBL" id="FJUX01000054">
    <property type="protein sequence ID" value="CZT02084.1"/>
    <property type="molecule type" value="Genomic_DNA"/>
</dbReference>
<dbReference type="Gene3D" id="3.40.50.80">
    <property type="entry name" value="Nucleotide-binding domain of ferredoxin-NADP reductase (FNR) module"/>
    <property type="match status" value="1"/>
</dbReference>
<reference evidence="3" key="1">
    <citation type="submission" date="2016-03" db="EMBL/GenBank/DDBJ databases">
        <authorList>
            <person name="Guldener U."/>
        </authorList>
    </citation>
    <scope>NUCLEOTIDE SEQUENCE [LARGE SCALE GENOMIC DNA]</scope>
    <source>
        <strain evidence="3">04CH-RAC-A.6.1</strain>
    </source>
</reference>
<proteinExistence type="predicted"/>
<dbReference type="InterPro" id="IPR039261">
    <property type="entry name" value="FNR_nucleotide-bd"/>
</dbReference>
<evidence type="ECO:0000313" key="3">
    <source>
        <dbReference type="Proteomes" id="UP000178912"/>
    </source>
</evidence>
<protein>
    <submittedName>
        <fullName evidence="2">Uncharacterized protein</fullName>
    </submittedName>
</protein>